<accession>A0A3Q3API6</accession>
<evidence type="ECO:0000259" key="7">
    <source>
        <dbReference type="Pfam" id="PF07773"/>
    </source>
</evidence>
<sequence>MAVFSAARSLLSFACFFLSVITFSSNQNTTSSVLTTGATAEQNFTFIPTDYSTGFGSTSPTPSGPLKPRVPAEPLPVSGFLPIPQTSADRLCPCDELPGVCDMNCCCDRECTEEVVLFTSCSISAVRSGSEQLCSRNAAHYSLRTTIDGYSELQSAFQEEANYDIFCIQSHNSMDGLSLPSPALPYENSFDSLYKQFSIFGFGADSSDEVPFADVQTSPGYQYGDVLETAEPIGLRGRFCLPTPGVTADCVNNNPAVFLQDLSSGCSQRVVLDQDCSSLPALSMNTYTNIQLFAGKNADAVVVPMGVVSVILQSSGDAQTVSDGENLLPVLLGPTLCVNVVLKVVYVIRYNSAGELVNASVSLVLGFVLRAAVMLKQEFQVMYIKDDGGEVAVQFSGNPGYVVGLPIVSGKRTTDRITRSVELGDTMSLLHVSAEDQDCLLGPHQRSPVLFGLDSVSGCTLRLEDVTNCSLVSQLLLEVLRGPDYPLDVASFGNSPLDNPLDWVQIKTTISPTDAQSCSIPLSRHLEIEWTKYGALVNPQAQIVSIKEVIRTNSSSLVLLSGGSSILPIRSSMAFVPVSAAARPGYRATPSINATLPFDFFFPFV</sequence>
<name>A0A3Q3API6_KRYMA</name>
<evidence type="ECO:0000256" key="3">
    <source>
        <dbReference type="ARBA" id="ARBA00022729"/>
    </source>
</evidence>
<dbReference type="OMA" id="AGDVKIC"/>
<dbReference type="CTD" id="79600"/>
<dbReference type="Pfam" id="PF07773">
    <property type="entry name" value="TCTN_DUF1619"/>
    <property type="match status" value="2"/>
</dbReference>
<comment type="subunit">
    <text evidence="2">Part of the tectonic-like complex (also named B9 complex).</text>
</comment>
<proteinExistence type="inferred from homology"/>
<dbReference type="GeneTree" id="ENSGT00570000079101"/>
<dbReference type="InterPro" id="IPR040354">
    <property type="entry name" value="TCTN1-3"/>
</dbReference>
<keyword evidence="3 6" id="KW-0732">Signal</keyword>
<feature type="domain" description="Tectonic-1-3" evidence="7">
    <location>
        <begin position="219"/>
        <end position="384"/>
    </location>
</feature>
<comment type="similarity">
    <text evidence="1">Belongs to the tectonic family.</text>
</comment>
<dbReference type="InterPro" id="IPR011677">
    <property type="entry name" value="TCTN1-3_dom"/>
</dbReference>
<dbReference type="RefSeq" id="XP_017294312.1">
    <property type="nucleotide sequence ID" value="XM_017438823.3"/>
</dbReference>
<evidence type="ECO:0000256" key="2">
    <source>
        <dbReference type="ARBA" id="ARBA00011495"/>
    </source>
</evidence>
<evidence type="ECO:0000313" key="10">
    <source>
        <dbReference type="Proteomes" id="UP000264800"/>
    </source>
</evidence>
<dbReference type="OrthoDB" id="2104337at2759"/>
<evidence type="ECO:0000256" key="5">
    <source>
        <dbReference type="ARBA" id="ARBA00023180"/>
    </source>
</evidence>
<dbReference type="Pfam" id="PF25752">
    <property type="entry name" value="DUF1619_N"/>
    <property type="match status" value="1"/>
</dbReference>
<evidence type="ECO:0000259" key="8">
    <source>
        <dbReference type="Pfam" id="PF25752"/>
    </source>
</evidence>
<keyword evidence="4" id="KW-0970">Cilium biogenesis/degradation</keyword>
<feature type="chain" id="PRO_5018615406" evidence="6">
    <location>
        <begin position="27"/>
        <end position="605"/>
    </location>
</feature>
<feature type="domain" description="Tectonic-1-3 N-terminal" evidence="8">
    <location>
        <begin position="90"/>
        <end position="185"/>
    </location>
</feature>
<evidence type="ECO:0000256" key="1">
    <source>
        <dbReference type="ARBA" id="ARBA00007633"/>
    </source>
</evidence>
<feature type="domain" description="Tectonic-1-3" evidence="7">
    <location>
        <begin position="397"/>
        <end position="550"/>
    </location>
</feature>
<keyword evidence="10" id="KW-1185">Reference proteome</keyword>
<reference evidence="9" key="1">
    <citation type="submission" date="2025-08" db="UniProtKB">
        <authorList>
            <consortium name="Ensembl"/>
        </authorList>
    </citation>
    <scope>IDENTIFICATION</scope>
</reference>
<dbReference type="AlphaFoldDB" id="A0A3Q3API6"/>
<evidence type="ECO:0000313" key="9">
    <source>
        <dbReference type="Ensembl" id="ENSKMAP00000018331.1"/>
    </source>
</evidence>
<keyword evidence="5" id="KW-0325">Glycoprotein</keyword>
<protein>
    <submittedName>
        <fullName evidence="9">Tectonic family member 1</fullName>
    </submittedName>
</protein>
<evidence type="ECO:0000256" key="6">
    <source>
        <dbReference type="SAM" id="SignalP"/>
    </source>
</evidence>
<dbReference type="GO" id="GO:0036038">
    <property type="term" value="C:MKS complex"/>
    <property type="evidence" value="ECO:0007669"/>
    <property type="project" value="TreeGrafter"/>
</dbReference>
<dbReference type="KEGG" id="kmr:108249431"/>
<dbReference type="PANTHER" id="PTHR14611:SF1">
    <property type="entry name" value="TECTONIC-1"/>
    <property type="match status" value="1"/>
</dbReference>
<feature type="signal peptide" evidence="6">
    <location>
        <begin position="1"/>
        <end position="26"/>
    </location>
</feature>
<dbReference type="Proteomes" id="UP000264800">
    <property type="component" value="Unplaced"/>
</dbReference>
<dbReference type="Ensembl" id="ENSKMAT00000018587.1">
    <property type="protein sequence ID" value="ENSKMAP00000018331.1"/>
    <property type="gene ID" value="ENSKMAG00000013652.1"/>
</dbReference>
<dbReference type="PANTHER" id="PTHR14611">
    <property type="entry name" value="TECTONIC FAMILY MEMBER"/>
    <property type="match status" value="1"/>
</dbReference>
<dbReference type="GO" id="GO:1904491">
    <property type="term" value="P:protein localization to ciliary transition zone"/>
    <property type="evidence" value="ECO:0007669"/>
    <property type="project" value="TreeGrafter"/>
</dbReference>
<organism evidence="9 10">
    <name type="scientific">Kryptolebias marmoratus</name>
    <name type="common">Mangrove killifish</name>
    <name type="synonym">Rivulus marmoratus</name>
    <dbReference type="NCBI Taxonomy" id="37003"/>
    <lineage>
        <taxon>Eukaryota</taxon>
        <taxon>Metazoa</taxon>
        <taxon>Chordata</taxon>
        <taxon>Craniata</taxon>
        <taxon>Vertebrata</taxon>
        <taxon>Euteleostomi</taxon>
        <taxon>Actinopterygii</taxon>
        <taxon>Neopterygii</taxon>
        <taxon>Teleostei</taxon>
        <taxon>Neoteleostei</taxon>
        <taxon>Acanthomorphata</taxon>
        <taxon>Ovalentaria</taxon>
        <taxon>Atherinomorphae</taxon>
        <taxon>Cyprinodontiformes</taxon>
        <taxon>Rivulidae</taxon>
        <taxon>Kryptolebias</taxon>
    </lineage>
</organism>
<evidence type="ECO:0000256" key="4">
    <source>
        <dbReference type="ARBA" id="ARBA00022794"/>
    </source>
</evidence>
<dbReference type="GO" id="GO:0060271">
    <property type="term" value="P:cilium assembly"/>
    <property type="evidence" value="ECO:0007669"/>
    <property type="project" value="TreeGrafter"/>
</dbReference>
<dbReference type="STRING" id="37003.ENSKMAP00000018331"/>
<reference evidence="9" key="2">
    <citation type="submission" date="2025-09" db="UniProtKB">
        <authorList>
            <consortium name="Ensembl"/>
        </authorList>
    </citation>
    <scope>IDENTIFICATION</scope>
</reference>
<dbReference type="GeneID" id="108249431"/>
<dbReference type="InterPro" id="IPR057724">
    <property type="entry name" value="TCTN1-3_N"/>
</dbReference>